<dbReference type="AlphaFoldDB" id="A0A9P8T1B2"/>
<name>A0A9P8T1B2_9ASCO</name>
<gene>
    <name evidence="1" type="ORF">OGAPHI_005938</name>
</gene>
<protein>
    <submittedName>
        <fullName evidence="1">Uncharacterized protein</fullName>
    </submittedName>
</protein>
<dbReference type="Proteomes" id="UP000769157">
    <property type="component" value="Unassembled WGS sequence"/>
</dbReference>
<sequence>MITSFPVKNLRCSGVKLQMFKVLIGEKLNGGVIVNFGSNGSTVGAIGMREKVMTFSNTKSALGNQTVLAASLVISPPIIERMLSMTSEYELIQCSSRSNANKLSMLANFSKLDSFPEPKPNEQMLMNTEFRISE</sequence>
<proteinExistence type="predicted"/>
<reference evidence="1" key="2">
    <citation type="submission" date="2021-01" db="EMBL/GenBank/DDBJ databases">
        <authorList>
            <person name="Schikora-Tamarit M.A."/>
        </authorList>
    </citation>
    <scope>NUCLEOTIDE SEQUENCE</scope>
    <source>
        <strain evidence="1">CBS6075</strain>
    </source>
</reference>
<comment type="caution">
    <text evidence="1">The sequence shown here is derived from an EMBL/GenBank/DDBJ whole genome shotgun (WGS) entry which is preliminary data.</text>
</comment>
<dbReference type="RefSeq" id="XP_046058864.1">
    <property type="nucleotide sequence ID" value="XM_046207174.1"/>
</dbReference>
<keyword evidence="2" id="KW-1185">Reference proteome</keyword>
<evidence type="ECO:0000313" key="1">
    <source>
        <dbReference type="EMBL" id="KAH3661760.1"/>
    </source>
</evidence>
<evidence type="ECO:0000313" key="2">
    <source>
        <dbReference type="Proteomes" id="UP000769157"/>
    </source>
</evidence>
<reference evidence="1" key="1">
    <citation type="journal article" date="2021" name="Open Biol.">
        <title>Shared evolutionary footprints suggest mitochondrial oxidative damage underlies multiple complex I losses in fungi.</title>
        <authorList>
            <person name="Schikora-Tamarit M.A."/>
            <person name="Marcet-Houben M."/>
            <person name="Nosek J."/>
            <person name="Gabaldon T."/>
        </authorList>
    </citation>
    <scope>NUCLEOTIDE SEQUENCE</scope>
    <source>
        <strain evidence="1">CBS6075</strain>
    </source>
</reference>
<accession>A0A9P8T1B2</accession>
<dbReference type="EMBL" id="JAEUBE010000414">
    <property type="protein sequence ID" value="KAH3661760.1"/>
    <property type="molecule type" value="Genomic_DNA"/>
</dbReference>
<dbReference type="GeneID" id="70237902"/>
<organism evidence="1 2">
    <name type="scientific">Ogataea philodendri</name>
    <dbReference type="NCBI Taxonomy" id="1378263"/>
    <lineage>
        <taxon>Eukaryota</taxon>
        <taxon>Fungi</taxon>
        <taxon>Dikarya</taxon>
        <taxon>Ascomycota</taxon>
        <taxon>Saccharomycotina</taxon>
        <taxon>Pichiomycetes</taxon>
        <taxon>Pichiales</taxon>
        <taxon>Pichiaceae</taxon>
        <taxon>Ogataea</taxon>
    </lineage>
</organism>